<dbReference type="AlphaFoldDB" id="A0A9J6P270"/>
<evidence type="ECO:0000313" key="2">
    <source>
        <dbReference type="Proteomes" id="UP001056429"/>
    </source>
</evidence>
<dbReference type="EMBL" id="JAGSOJ010000003">
    <property type="protein sequence ID" value="MCM1990858.1"/>
    <property type="molecule type" value="Genomic_DNA"/>
</dbReference>
<dbReference type="RefSeq" id="WP_250859972.1">
    <property type="nucleotide sequence ID" value="NZ_JAGSOJ010000003.1"/>
</dbReference>
<dbReference type="Proteomes" id="UP001056429">
    <property type="component" value="Unassembled WGS sequence"/>
</dbReference>
<accession>A0A9J6P270</accession>
<name>A0A9J6P270_9CLOT</name>
<protein>
    <submittedName>
        <fullName evidence="1">Uncharacterized protein</fullName>
    </submittedName>
</protein>
<gene>
    <name evidence="1" type="ORF">KDK92_14095</name>
</gene>
<keyword evidence="2" id="KW-1185">Reference proteome</keyword>
<proteinExistence type="predicted"/>
<reference evidence="1" key="1">
    <citation type="journal article" date="2021" name="mSystems">
        <title>Bacteria and Archaea Synergistically Convert Glycine Betaine to Biogenic Methane in the Formosa Cold Seep of the South China Sea.</title>
        <authorList>
            <person name="Li L."/>
            <person name="Zhang W."/>
            <person name="Zhang S."/>
            <person name="Song L."/>
            <person name="Sun Q."/>
            <person name="Zhang H."/>
            <person name="Xiang H."/>
            <person name="Dong X."/>
        </authorList>
    </citation>
    <scope>NUCLEOTIDE SEQUENCE</scope>
    <source>
        <strain evidence="1">ZWT</strain>
    </source>
</reference>
<comment type="caution">
    <text evidence="1">The sequence shown here is derived from an EMBL/GenBank/DDBJ whole genome shotgun (WGS) entry which is preliminary data.</text>
</comment>
<sequence>MLLLLILLGVFVLVVILRAFLNIYFPPKELSVLPDNFKITENLVSINEKGKMEHSLYIDKHNKKALLCKKNKKALQILKEFNLKDIKKISKFEDVNTELTEKNFIYVRNLGLKIVLKDSYIFSLNFINEDAYTRKPEHVYDMNKRLLDEHIRSLKVS</sequence>
<organism evidence="1 2">
    <name type="scientific">Oceanirhabdus seepicola</name>
    <dbReference type="NCBI Taxonomy" id="2828781"/>
    <lineage>
        <taxon>Bacteria</taxon>
        <taxon>Bacillati</taxon>
        <taxon>Bacillota</taxon>
        <taxon>Clostridia</taxon>
        <taxon>Eubacteriales</taxon>
        <taxon>Clostridiaceae</taxon>
        <taxon>Oceanirhabdus</taxon>
    </lineage>
</organism>
<reference evidence="1" key="2">
    <citation type="submission" date="2021-04" db="EMBL/GenBank/DDBJ databases">
        <authorList>
            <person name="Dong X."/>
        </authorList>
    </citation>
    <scope>NUCLEOTIDE SEQUENCE</scope>
    <source>
        <strain evidence="1">ZWT</strain>
    </source>
</reference>
<evidence type="ECO:0000313" key="1">
    <source>
        <dbReference type="EMBL" id="MCM1990858.1"/>
    </source>
</evidence>